<feature type="domain" description="HMA" evidence="1">
    <location>
        <begin position="1"/>
        <end position="62"/>
    </location>
</feature>
<evidence type="ECO:0000259" key="1">
    <source>
        <dbReference type="PROSITE" id="PS50846"/>
    </source>
</evidence>
<protein>
    <recommendedName>
        <fullName evidence="1">HMA domain-containing protein</fullName>
    </recommendedName>
</protein>
<comment type="caution">
    <text evidence="2">The sequence shown here is derived from an EMBL/GenBank/DDBJ whole genome shotgun (WGS) entry which is preliminary data.</text>
</comment>
<evidence type="ECO:0000313" key="2">
    <source>
        <dbReference type="EMBL" id="MPN01728.1"/>
    </source>
</evidence>
<dbReference type="EMBL" id="VSSQ01047723">
    <property type="protein sequence ID" value="MPN01728.1"/>
    <property type="molecule type" value="Genomic_DNA"/>
</dbReference>
<dbReference type="Gene3D" id="3.30.70.100">
    <property type="match status" value="1"/>
</dbReference>
<dbReference type="InterPro" id="IPR036163">
    <property type="entry name" value="HMA_dom_sf"/>
</dbReference>
<reference evidence="2" key="1">
    <citation type="submission" date="2019-08" db="EMBL/GenBank/DDBJ databases">
        <authorList>
            <person name="Kucharzyk K."/>
            <person name="Murdoch R.W."/>
            <person name="Higgins S."/>
            <person name="Loffler F."/>
        </authorList>
    </citation>
    <scope>NUCLEOTIDE SEQUENCE</scope>
</reference>
<organism evidence="2">
    <name type="scientific">bioreactor metagenome</name>
    <dbReference type="NCBI Taxonomy" id="1076179"/>
    <lineage>
        <taxon>unclassified sequences</taxon>
        <taxon>metagenomes</taxon>
        <taxon>ecological metagenomes</taxon>
    </lineage>
</organism>
<dbReference type="SUPFAM" id="SSF55008">
    <property type="entry name" value="HMA, heavy metal-associated domain"/>
    <property type="match status" value="1"/>
</dbReference>
<dbReference type="AlphaFoldDB" id="A0A645EI95"/>
<name>A0A645EI95_9ZZZZ</name>
<dbReference type="Pfam" id="PF00403">
    <property type="entry name" value="HMA"/>
    <property type="match status" value="1"/>
</dbReference>
<dbReference type="PROSITE" id="PS50846">
    <property type="entry name" value="HMA_2"/>
    <property type="match status" value="1"/>
</dbReference>
<sequence>MTILNVPDMSCGHCVARITKALEAEKLNFKVLLDTKTVEIEGDEAAVRQAAEALDDAGYESTRA</sequence>
<dbReference type="GO" id="GO:0046872">
    <property type="term" value="F:metal ion binding"/>
    <property type="evidence" value="ECO:0007669"/>
    <property type="project" value="InterPro"/>
</dbReference>
<accession>A0A645EI95</accession>
<dbReference type="InterPro" id="IPR006121">
    <property type="entry name" value="HMA_dom"/>
</dbReference>
<dbReference type="CDD" id="cd00371">
    <property type="entry name" value="HMA"/>
    <property type="match status" value="1"/>
</dbReference>
<gene>
    <name evidence="2" type="ORF">SDC9_148939</name>
</gene>
<proteinExistence type="predicted"/>